<sequence length="205" mass="23001">MSRFTIIVAATKANGIGANSRLPWRLPKELKYFSDATTNAPEGRQNVVIMGRKSWESIPKKHRPLPRRLNVIVSRNQDYDLGTTAESAVLKDSLGSAVSLIDPSNPDAKNLHRGFITGGATLYAESLALPLSPTEPCVDRVLITRILSPAFEDCDVFMTDFVKDDPKWTRSPHADLKEWVGFEVPEGEQEENGVKYEFQMWVREL</sequence>
<dbReference type="InParanoid" id="A0A409WQN3"/>
<evidence type="ECO:0000256" key="5">
    <source>
        <dbReference type="ARBA" id="ARBA00022857"/>
    </source>
</evidence>
<dbReference type="EC" id="1.5.1.3" evidence="2"/>
<dbReference type="InterPro" id="IPR024072">
    <property type="entry name" value="DHFR-like_dom_sf"/>
</dbReference>
<dbReference type="Proteomes" id="UP000283269">
    <property type="component" value="Unassembled WGS sequence"/>
</dbReference>
<dbReference type="GO" id="GO:0050661">
    <property type="term" value="F:NADP binding"/>
    <property type="evidence" value="ECO:0007669"/>
    <property type="project" value="InterPro"/>
</dbReference>
<evidence type="ECO:0000256" key="6">
    <source>
        <dbReference type="ARBA" id="ARBA00023002"/>
    </source>
</evidence>
<dbReference type="CDD" id="cd00209">
    <property type="entry name" value="DHFR"/>
    <property type="match status" value="1"/>
</dbReference>
<dbReference type="InterPro" id="IPR012259">
    <property type="entry name" value="DHFR"/>
</dbReference>
<comment type="caution">
    <text evidence="9">The sequence shown here is derived from an EMBL/GenBank/DDBJ whole genome shotgun (WGS) entry which is preliminary data.</text>
</comment>
<comment type="pathway">
    <text evidence="1">Cofactor biosynthesis; tetrahydrofolate biosynthesis; 5,6,7,8-tetrahydrofolate from 7,8-dihydrofolate: step 1/1.</text>
</comment>
<evidence type="ECO:0000256" key="2">
    <source>
        <dbReference type="ARBA" id="ARBA00012856"/>
    </source>
</evidence>
<evidence type="ECO:0000256" key="4">
    <source>
        <dbReference type="ARBA" id="ARBA00022563"/>
    </source>
</evidence>
<dbReference type="PRINTS" id="PR00070">
    <property type="entry name" value="DHFR"/>
</dbReference>
<keyword evidence="4" id="KW-0554">One-carbon metabolism</keyword>
<accession>A0A409WQN3</accession>
<evidence type="ECO:0000259" key="8">
    <source>
        <dbReference type="PROSITE" id="PS51330"/>
    </source>
</evidence>
<dbReference type="GO" id="GO:0046654">
    <property type="term" value="P:tetrahydrofolate biosynthetic process"/>
    <property type="evidence" value="ECO:0007669"/>
    <property type="project" value="UniProtKB-UniPathway"/>
</dbReference>
<dbReference type="Pfam" id="PF00186">
    <property type="entry name" value="DHFR_1"/>
    <property type="match status" value="1"/>
</dbReference>
<dbReference type="InterPro" id="IPR001796">
    <property type="entry name" value="DHFR_dom"/>
</dbReference>
<evidence type="ECO:0000256" key="1">
    <source>
        <dbReference type="ARBA" id="ARBA00004903"/>
    </source>
</evidence>
<evidence type="ECO:0000256" key="7">
    <source>
        <dbReference type="RuleBase" id="RU004474"/>
    </source>
</evidence>
<dbReference type="GO" id="GO:0046655">
    <property type="term" value="P:folic acid metabolic process"/>
    <property type="evidence" value="ECO:0007669"/>
    <property type="project" value="TreeGrafter"/>
</dbReference>
<feature type="domain" description="DHFR" evidence="8">
    <location>
        <begin position="3"/>
        <end position="203"/>
    </location>
</feature>
<proteinExistence type="inferred from homology"/>
<dbReference type="SUPFAM" id="SSF53597">
    <property type="entry name" value="Dihydrofolate reductase-like"/>
    <property type="match status" value="1"/>
</dbReference>
<evidence type="ECO:0000256" key="3">
    <source>
        <dbReference type="ARBA" id="ARBA00018886"/>
    </source>
</evidence>
<dbReference type="EMBL" id="NHYD01003307">
    <property type="protein sequence ID" value="PPQ80845.1"/>
    <property type="molecule type" value="Genomic_DNA"/>
</dbReference>
<evidence type="ECO:0000313" key="9">
    <source>
        <dbReference type="EMBL" id="PPQ80845.1"/>
    </source>
</evidence>
<dbReference type="GO" id="GO:0005739">
    <property type="term" value="C:mitochondrion"/>
    <property type="evidence" value="ECO:0007669"/>
    <property type="project" value="TreeGrafter"/>
</dbReference>
<dbReference type="GO" id="GO:0006730">
    <property type="term" value="P:one-carbon metabolic process"/>
    <property type="evidence" value="ECO:0007669"/>
    <property type="project" value="UniProtKB-KW"/>
</dbReference>
<dbReference type="PROSITE" id="PS00075">
    <property type="entry name" value="DHFR_1"/>
    <property type="match status" value="1"/>
</dbReference>
<protein>
    <recommendedName>
        <fullName evidence="3">Dihydrofolate reductase</fullName>
        <ecNumber evidence="2">1.5.1.3</ecNumber>
    </recommendedName>
</protein>
<keyword evidence="6" id="KW-0560">Oxidoreductase</keyword>
<dbReference type="Gene3D" id="3.40.430.10">
    <property type="entry name" value="Dihydrofolate Reductase, subunit A"/>
    <property type="match status" value="1"/>
</dbReference>
<reference evidence="9 10" key="1">
    <citation type="journal article" date="2018" name="Evol. Lett.">
        <title>Horizontal gene cluster transfer increased hallucinogenic mushroom diversity.</title>
        <authorList>
            <person name="Reynolds H.T."/>
            <person name="Vijayakumar V."/>
            <person name="Gluck-Thaler E."/>
            <person name="Korotkin H.B."/>
            <person name="Matheny P.B."/>
            <person name="Slot J.C."/>
        </authorList>
    </citation>
    <scope>NUCLEOTIDE SEQUENCE [LARGE SCALE GENOMIC DNA]</scope>
    <source>
        <strain evidence="9 10">2631</strain>
    </source>
</reference>
<dbReference type="PROSITE" id="PS51330">
    <property type="entry name" value="DHFR_2"/>
    <property type="match status" value="1"/>
</dbReference>
<keyword evidence="5" id="KW-0521">NADP</keyword>
<dbReference type="InterPro" id="IPR017925">
    <property type="entry name" value="DHFR_CS"/>
</dbReference>
<evidence type="ECO:0000313" key="10">
    <source>
        <dbReference type="Proteomes" id="UP000283269"/>
    </source>
</evidence>
<gene>
    <name evidence="9" type="ORF">CVT25_001970</name>
</gene>
<dbReference type="GO" id="GO:0046452">
    <property type="term" value="P:dihydrofolate metabolic process"/>
    <property type="evidence" value="ECO:0007669"/>
    <property type="project" value="TreeGrafter"/>
</dbReference>
<dbReference type="UniPathway" id="UPA00077">
    <property type="reaction ID" value="UER00158"/>
</dbReference>
<dbReference type="PANTHER" id="PTHR48069">
    <property type="entry name" value="DIHYDROFOLATE REDUCTASE"/>
    <property type="match status" value="1"/>
</dbReference>
<dbReference type="OrthoDB" id="414698at2759"/>
<dbReference type="GO" id="GO:0004146">
    <property type="term" value="F:dihydrofolate reductase activity"/>
    <property type="evidence" value="ECO:0007669"/>
    <property type="project" value="UniProtKB-EC"/>
</dbReference>
<comment type="similarity">
    <text evidence="7">Belongs to the dihydrofolate reductase family.</text>
</comment>
<dbReference type="PANTHER" id="PTHR48069:SF3">
    <property type="entry name" value="DIHYDROFOLATE REDUCTASE"/>
    <property type="match status" value="1"/>
</dbReference>
<organism evidence="9 10">
    <name type="scientific">Psilocybe cyanescens</name>
    <dbReference type="NCBI Taxonomy" id="93625"/>
    <lineage>
        <taxon>Eukaryota</taxon>
        <taxon>Fungi</taxon>
        <taxon>Dikarya</taxon>
        <taxon>Basidiomycota</taxon>
        <taxon>Agaricomycotina</taxon>
        <taxon>Agaricomycetes</taxon>
        <taxon>Agaricomycetidae</taxon>
        <taxon>Agaricales</taxon>
        <taxon>Agaricineae</taxon>
        <taxon>Strophariaceae</taxon>
        <taxon>Psilocybe</taxon>
    </lineage>
</organism>
<dbReference type="AlphaFoldDB" id="A0A409WQN3"/>
<dbReference type="STRING" id="93625.A0A409WQN3"/>
<name>A0A409WQN3_PSICY</name>
<keyword evidence="10" id="KW-1185">Reference proteome</keyword>